<evidence type="ECO:0000256" key="8">
    <source>
        <dbReference type="ARBA" id="ARBA00022771"/>
    </source>
</evidence>
<dbReference type="SUPFAM" id="SSF57850">
    <property type="entry name" value="RING/U-box"/>
    <property type="match status" value="1"/>
</dbReference>
<comment type="caution">
    <text evidence="17">The sequence shown here is derived from an EMBL/GenBank/DDBJ whole genome shotgun (WGS) entry which is preliminary data.</text>
</comment>
<accession>A0AAV8TXN3</accession>
<evidence type="ECO:0000256" key="15">
    <source>
        <dbReference type="SAM" id="Phobius"/>
    </source>
</evidence>
<keyword evidence="10" id="KW-0862">Zinc</keyword>
<keyword evidence="9" id="KW-0833">Ubl conjugation pathway</keyword>
<dbReference type="Pfam" id="PF13639">
    <property type="entry name" value="zf-RING_2"/>
    <property type="match status" value="1"/>
</dbReference>
<dbReference type="GO" id="GO:0008270">
    <property type="term" value="F:zinc ion binding"/>
    <property type="evidence" value="ECO:0007669"/>
    <property type="project" value="UniProtKB-KW"/>
</dbReference>
<evidence type="ECO:0000256" key="14">
    <source>
        <dbReference type="PROSITE-ProRule" id="PRU00175"/>
    </source>
</evidence>
<keyword evidence="11 15" id="KW-1133">Transmembrane helix</keyword>
<dbReference type="AlphaFoldDB" id="A0AAV8TXN3"/>
<keyword evidence="12 15" id="KW-0472">Membrane</keyword>
<dbReference type="CDD" id="cd16461">
    <property type="entry name" value="RING-H2_EL5-like"/>
    <property type="match status" value="1"/>
</dbReference>
<dbReference type="GO" id="GO:0016567">
    <property type="term" value="P:protein ubiquitination"/>
    <property type="evidence" value="ECO:0007669"/>
    <property type="project" value="InterPro"/>
</dbReference>
<keyword evidence="8 14" id="KW-0863">Zinc-finger</keyword>
<evidence type="ECO:0000256" key="13">
    <source>
        <dbReference type="ARBA" id="ARBA00024209"/>
    </source>
</evidence>
<evidence type="ECO:0000256" key="6">
    <source>
        <dbReference type="ARBA" id="ARBA00022692"/>
    </source>
</evidence>
<sequence>MTSVSSQNPWPPYDAYRDCSQAICSVYCPQWCYIIFPPPPPFNIEDDGSGTDFSPLIIALIGILASAFILISYYTIISKYCWRRGQADGRLELSENRDQITSEPWQGTAIGLDEALIKSITLFKYRRGDGFFEGTDCSVCLTEFQENESLRLLPKCSHAFHVPCIDTWLRSHASCPLCRASIVSANILPPQPNQEIPTHSSNAVSLQFQHRTNDAVSVVQDSQSGNFREEFLLTLVVDDEVPKNSTQDVECVEGTEPIDIEVGQDHTNQMIRRSVSLNFSACQSQTSIADILRVSEEDDSDDCQVRDSEKYRGGILNLARSPLAMRRSISAGRLVFTRFEKGRSSEQI</sequence>
<dbReference type="FunFam" id="3.30.40.10:FF:000233">
    <property type="entry name" value="RING-H2 finger protein ATL54"/>
    <property type="match status" value="1"/>
</dbReference>
<keyword evidence="18" id="KW-1185">Reference proteome</keyword>
<comment type="subcellular location">
    <subcellularLocation>
        <location evidence="2">Membrane</location>
        <topology evidence="2">Single-pass membrane protein</topology>
    </subcellularLocation>
</comment>
<comment type="similarity">
    <text evidence="13">Belongs to the RING-type zinc finger family. ATL subfamily.</text>
</comment>
<dbReference type="EC" id="2.3.2.27" evidence="4"/>
<evidence type="ECO:0000256" key="1">
    <source>
        <dbReference type="ARBA" id="ARBA00000900"/>
    </source>
</evidence>
<dbReference type="SMART" id="SM00184">
    <property type="entry name" value="RING"/>
    <property type="match status" value="1"/>
</dbReference>
<evidence type="ECO:0000256" key="7">
    <source>
        <dbReference type="ARBA" id="ARBA00022723"/>
    </source>
</evidence>
<proteinExistence type="inferred from homology"/>
<evidence type="ECO:0000259" key="16">
    <source>
        <dbReference type="PROSITE" id="PS50089"/>
    </source>
</evidence>
<dbReference type="Proteomes" id="UP001159364">
    <property type="component" value="Linkage Group LG02"/>
</dbReference>
<evidence type="ECO:0000256" key="5">
    <source>
        <dbReference type="ARBA" id="ARBA00022679"/>
    </source>
</evidence>
<dbReference type="PANTHER" id="PTHR46913">
    <property type="entry name" value="RING-H2 FINGER PROTEIN ATL16"/>
    <property type="match status" value="1"/>
</dbReference>
<evidence type="ECO:0000313" key="17">
    <source>
        <dbReference type="EMBL" id="KAJ8771301.1"/>
    </source>
</evidence>
<dbReference type="GO" id="GO:0016020">
    <property type="term" value="C:membrane"/>
    <property type="evidence" value="ECO:0007669"/>
    <property type="project" value="UniProtKB-SubCell"/>
</dbReference>
<keyword evidence="7" id="KW-0479">Metal-binding</keyword>
<comment type="catalytic activity">
    <reaction evidence="1">
        <text>S-ubiquitinyl-[E2 ubiquitin-conjugating enzyme]-L-cysteine + [acceptor protein]-L-lysine = [E2 ubiquitin-conjugating enzyme]-L-cysteine + N(6)-ubiquitinyl-[acceptor protein]-L-lysine.</text>
        <dbReference type="EC" id="2.3.2.27"/>
    </reaction>
</comment>
<dbReference type="PANTHER" id="PTHR46913:SF22">
    <property type="entry name" value="RING-TYPE E3 UBIQUITIN TRANSFERASE"/>
    <property type="match status" value="1"/>
</dbReference>
<evidence type="ECO:0000256" key="9">
    <source>
        <dbReference type="ARBA" id="ARBA00022786"/>
    </source>
</evidence>
<evidence type="ECO:0000256" key="10">
    <source>
        <dbReference type="ARBA" id="ARBA00022833"/>
    </source>
</evidence>
<organism evidence="17 18">
    <name type="scientific">Erythroxylum novogranatense</name>
    <dbReference type="NCBI Taxonomy" id="1862640"/>
    <lineage>
        <taxon>Eukaryota</taxon>
        <taxon>Viridiplantae</taxon>
        <taxon>Streptophyta</taxon>
        <taxon>Embryophyta</taxon>
        <taxon>Tracheophyta</taxon>
        <taxon>Spermatophyta</taxon>
        <taxon>Magnoliopsida</taxon>
        <taxon>eudicotyledons</taxon>
        <taxon>Gunneridae</taxon>
        <taxon>Pentapetalae</taxon>
        <taxon>rosids</taxon>
        <taxon>fabids</taxon>
        <taxon>Malpighiales</taxon>
        <taxon>Erythroxylaceae</taxon>
        <taxon>Erythroxylum</taxon>
    </lineage>
</organism>
<comment type="pathway">
    <text evidence="3">Protein modification; protein ubiquitination.</text>
</comment>
<evidence type="ECO:0000256" key="2">
    <source>
        <dbReference type="ARBA" id="ARBA00004167"/>
    </source>
</evidence>
<evidence type="ECO:0000256" key="12">
    <source>
        <dbReference type="ARBA" id="ARBA00023136"/>
    </source>
</evidence>
<evidence type="ECO:0000256" key="4">
    <source>
        <dbReference type="ARBA" id="ARBA00012483"/>
    </source>
</evidence>
<dbReference type="InterPro" id="IPR001841">
    <property type="entry name" value="Znf_RING"/>
</dbReference>
<evidence type="ECO:0000256" key="11">
    <source>
        <dbReference type="ARBA" id="ARBA00022989"/>
    </source>
</evidence>
<dbReference type="PROSITE" id="PS50089">
    <property type="entry name" value="ZF_RING_2"/>
    <property type="match status" value="1"/>
</dbReference>
<feature type="domain" description="RING-type" evidence="16">
    <location>
        <begin position="137"/>
        <end position="179"/>
    </location>
</feature>
<dbReference type="GO" id="GO:0061630">
    <property type="term" value="F:ubiquitin protein ligase activity"/>
    <property type="evidence" value="ECO:0007669"/>
    <property type="project" value="UniProtKB-EC"/>
</dbReference>
<reference evidence="17 18" key="1">
    <citation type="submission" date="2021-09" db="EMBL/GenBank/DDBJ databases">
        <title>Genomic insights and catalytic innovation underlie evolution of tropane alkaloids biosynthesis.</title>
        <authorList>
            <person name="Wang Y.-J."/>
            <person name="Tian T."/>
            <person name="Huang J.-P."/>
            <person name="Huang S.-X."/>
        </authorList>
    </citation>
    <scope>NUCLEOTIDE SEQUENCE [LARGE SCALE GENOMIC DNA]</scope>
    <source>
        <strain evidence="17">KIB-2018</strain>
        <tissue evidence="17">Leaf</tissue>
    </source>
</reference>
<keyword evidence="5" id="KW-0808">Transferase</keyword>
<protein>
    <recommendedName>
        <fullName evidence="4">RING-type E3 ubiquitin transferase</fullName>
        <ecNumber evidence="4">2.3.2.27</ecNumber>
    </recommendedName>
</protein>
<feature type="transmembrane region" description="Helical" evidence="15">
    <location>
        <begin position="56"/>
        <end position="76"/>
    </location>
</feature>
<evidence type="ECO:0000313" key="18">
    <source>
        <dbReference type="Proteomes" id="UP001159364"/>
    </source>
</evidence>
<evidence type="ECO:0000256" key="3">
    <source>
        <dbReference type="ARBA" id="ARBA00004906"/>
    </source>
</evidence>
<dbReference type="Gene3D" id="3.30.40.10">
    <property type="entry name" value="Zinc/RING finger domain, C3HC4 (zinc finger)"/>
    <property type="match status" value="1"/>
</dbReference>
<dbReference type="InterPro" id="IPR044600">
    <property type="entry name" value="ATL1/ATL16-like"/>
</dbReference>
<dbReference type="EMBL" id="JAIWQS010000002">
    <property type="protein sequence ID" value="KAJ8771301.1"/>
    <property type="molecule type" value="Genomic_DNA"/>
</dbReference>
<gene>
    <name evidence="17" type="ORF">K2173_026478</name>
</gene>
<name>A0AAV8TXN3_9ROSI</name>
<keyword evidence="6 15" id="KW-0812">Transmembrane</keyword>
<dbReference type="InterPro" id="IPR013083">
    <property type="entry name" value="Znf_RING/FYVE/PHD"/>
</dbReference>